<dbReference type="Proteomes" id="UP000295280">
    <property type="component" value="Unassembled WGS sequence"/>
</dbReference>
<evidence type="ECO:0000313" key="1">
    <source>
        <dbReference type="EMBL" id="TDM04721.1"/>
    </source>
</evidence>
<dbReference type="OrthoDB" id="9812611at2"/>
<name>A0A9Q8CMJ0_9STAP</name>
<protein>
    <submittedName>
        <fullName evidence="1">Uncharacterized protein</fullName>
    </submittedName>
</protein>
<comment type="caution">
    <text evidence="1">The sequence shown here is derived from an EMBL/GenBank/DDBJ whole genome shotgun (WGS) entry which is preliminary data.</text>
</comment>
<reference evidence="1 2" key="1">
    <citation type="submission" date="2019-01" db="EMBL/GenBank/DDBJ databases">
        <title>Draft genome sequences of the type strains of six Macrococcus species.</title>
        <authorList>
            <person name="Mazhar S."/>
            <person name="Altermann E."/>
            <person name="Hill C."/>
            <person name="Mcauliffe O."/>
        </authorList>
    </citation>
    <scope>NUCLEOTIDE SEQUENCE [LARGE SCALE GENOMIC DNA]</scope>
    <source>
        <strain evidence="1 2">ATCC 51828</strain>
    </source>
</reference>
<proteinExistence type="predicted"/>
<gene>
    <name evidence="1" type="ORF">ERX40_02445</name>
</gene>
<organism evidence="1 2">
    <name type="scientific">Macrococcus carouselicus</name>
    <dbReference type="NCBI Taxonomy" id="69969"/>
    <lineage>
        <taxon>Bacteria</taxon>
        <taxon>Bacillati</taxon>
        <taxon>Bacillota</taxon>
        <taxon>Bacilli</taxon>
        <taxon>Bacillales</taxon>
        <taxon>Staphylococcaceae</taxon>
        <taxon>Macrococcus</taxon>
    </lineage>
</organism>
<sequence length="40" mass="4540">MLGYKDSNRAINQLIDNEDRKPLSFKASGDTYVSSNLKHI</sequence>
<evidence type="ECO:0000313" key="2">
    <source>
        <dbReference type="Proteomes" id="UP000295280"/>
    </source>
</evidence>
<dbReference type="EMBL" id="SCWD01000001">
    <property type="protein sequence ID" value="TDM04721.1"/>
    <property type="molecule type" value="Genomic_DNA"/>
</dbReference>
<accession>A0A9Q8CMJ0</accession>
<dbReference type="AlphaFoldDB" id="A0A9Q8CMJ0"/>
<keyword evidence="2" id="KW-1185">Reference proteome</keyword>